<organism evidence="4">
    <name type="scientific">marine metagenome</name>
    <dbReference type="NCBI Taxonomy" id="408172"/>
    <lineage>
        <taxon>unclassified sequences</taxon>
        <taxon>metagenomes</taxon>
        <taxon>ecological metagenomes</taxon>
    </lineage>
</organism>
<dbReference type="Gene3D" id="3.40.50.2000">
    <property type="entry name" value="Glycogen Phosphorylase B"/>
    <property type="match status" value="2"/>
</dbReference>
<dbReference type="PANTHER" id="PTHR46401:SF2">
    <property type="entry name" value="GLYCOSYLTRANSFERASE WBBK-RELATED"/>
    <property type="match status" value="1"/>
</dbReference>
<dbReference type="InterPro" id="IPR001296">
    <property type="entry name" value="Glyco_trans_1"/>
</dbReference>
<evidence type="ECO:0008006" key="5">
    <source>
        <dbReference type="Google" id="ProtNLM"/>
    </source>
</evidence>
<reference evidence="4" key="1">
    <citation type="submission" date="2018-05" db="EMBL/GenBank/DDBJ databases">
        <authorList>
            <person name="Lanie J.A."/>
            <person name="Ng W.-L."/>
            <person name="Kazmierczak K.M."/>
            <person name="Andrzejewski T.M."/>
            <person name="Davidsen T.M."/>
            <person name="Wayne K.J."/>
            <person name="Tettelin H."/>
            <person name="Glass J.I."/>
            <person name="Rusch D."/>
            <person name="Podicherti R."/>
            <person name="Tsui H.-C.T."/>
            <person name="Winkler M.E."/>
        </authorList>
    </citation>
    <scope>NUCLEOTIDE SEQUENCE</scope>
</reference>
<sequence>MSSERPLRIAFLTYRGHPYTGGQGVYTRHMARELKALGHHVEVISGPPYPHTDEDVPLTKLPSLDLYRMPDPFRIPRLSEFKDRFDVLEYLVTAGATFAEPLTFSLRAHRELTGRLGEFDLVHDNQCLGTGIWKIHEAGLPVLETIHHPITVDRRLETKHATTPWKRFTKNRFYAFTGMQTRIARRLPRILTVSLNSYEDIITDYGVDPDRLHIVHVGVDPTQFRPMDEIEIVPARLMTTASADVAMKGLAFLLEALAKLRTDDPRVHLVVIGKPKYDSRATRLIKELDLSASVEFVSGVSDERIVELYNQAEVAVVPSLYEGFSLPAIEAMSCGVPLVATTGGALPEVVGQDGVTALQVPPGDSDALAAKIRWALAEADLRTTVGAAGRRRVEKKFSWRITAEQTAEHYYALLDEMAL</sequence>
<keyword evidence="1" id="KW-0808">Transferase</keyword>
<evidence type="ECO:0000313" key="4">
    <source>
        <dbReference type="EMBL" id="SUZ64209.1"/>
    </source>
</evidence>
<accession>A0A381PDF7</accession>
<dbReference type="Pfam" id="PF00534">
    <property type="entry name" value="Glycos_transf_1"/>
    <property type="match status" value="1"/>
</dbReference>
<evidence type="ECO:0000259" key="2">
    <source>
        <dbReference type="Pfam" id="PF00534"/>
    </source>
</evidence>
<name>A0A381PDF7_9ZZZZ</name>
<proteinExistence type="predicted"/>
<evidence type="ECO:0000256" key="1">
    <source>
        <dbReference type="ARBA" id="ARBA00022679"/>
    </source>
</evidence>
<dbReference type="EMBL" id="UINC01000928">
    <property type="protein sequence ID" value="SUZ64209.1"/>
    <property type="molecule type" value="Genomic_DNA"/>
</dbReference>
<dbReference type="AlphaFoldDB" id="A0A381PDF7"/>
<feature type="domain" description="Glycosyl transferase family 1" evidence="2">
    <location>
        <begin position="242"/>
        <end position="391"/>
    </location>
</feature>
<dbReference type="Pfam" id="PF13439">
    <property type="entry name" value="Glyco_transf_4"/>
    <property type="match status" value="1"/>
</dbReference>
<dbReference type="CDD" id="cd03801">
    <property type="entry name" value="GT4_PimA-like"/>
    <property type="match status" value="1"/>
</dbReference>
<protein>
    <recommendedName>
        <fullName evidence="5">Glycosyltransferase subfamily 4-like N-terminal domain-containing protein</fullName>
    </recommendedName>
</protein>
<gene>
    <name evidence="4" type="ORF">METZ01_LOCUS17063</name>
</gene>
<dbReference type="SUPFAM" id="SSF53756">
    <property type="entry name" value="UDP-Glycosyltransferase/glycogen phosphorylase"/>
    <property type="match status" value="1"/>
</dbReference>
<feature type="domain" description="Glycosyltransferase subfamily 4-like N-terminal" evidence="3">
    <location>
        <begin position="21"/>
        <end position="222"/>
    </location>
</feature>
<dbReference type="InterPro" id="IPR028098">
    <property type="entry name" value="Glyco_trans_4-like_N"/>
</dbReference>
<dbReference type="GO" id="GO:0016757">
    <property type="term" value="F:glycosyltransferase activity"/>
    <property type="evidence" value="ECO:0007669"/>
    <property type="project" value="InterPro"/>
</dbReference>
<dbReference type="PANTHER" id="PTHR46401">
    <property type="entry name" value="GLYCOSYLTRANSFERASE WBBK-RELATED"/>
    <property type="match status" value="1"/>
</dbReference>
<evidence type="ECO:0000259" key="3">
    <source>
        <dbReference type="Pfam" id="PF13439"/>
    </source>
</evidence>
<dbReference type="GO" id="GO:0009103">
    <property type="term" value="P:lipopolysaccharide biosynthetic process"/>
    <property type="evidence" value="ECO:0007669"/>
    <property type="project" value="TreeGrafter"/>
</dbReference>